<dbReference type="Proteomes" id="UP001162992">
    <property type="component" value="Chromosome 12"/>
</dbReference>
<accession>A0ACC2C2Z3</accession>
<protein>
    <submittedName>
        <fullName evidence="1">Uncharacterized protein</fullName>
    </submittedName>
</protein>
<proteinExistence type="predicted"/>
<sequence>MANKQHNSGRLLHLLLTFAAVLLCIAILAPQWLVMQGSRSMSPINFFGTHRDSERSRNMAQQPALDALQSQIGQCVNTNGLGLKAKAKGPCRIVLEYPEGTNSTWYNQQFKIFEPLEYEFDVCETLLLWEQYRNVTTILTREYLDARPDGWSDYAALRIAQLGTKKCYNVSLCEELLELVLPPRPPFRPLQFATCAVVGNSGDLLKTWFGEDIDSHDVVIRDNEAPVNKKFAEHVGLKRNFRLIARGVARNMLKVAKGSADEVLIIKSLIHKDLNEMIKELPNPVYLFQGVVFRRGAKGTGVKSLELALSMCDSVDMYGFTVDPGYTEWTRYFSTPRKGHNPLQGRAYYQLLECLGFIRIHSPMRESKKQNWSVVPDKAMIYTAVDAARKLKREPNEHPEIVGPFNACKIWATASEKEGPLSGSLKMSEERKRSNYSKWEKLKITDLRPEAQARYNALQGVRLYKIDGNKLEDLLCIKPSGKQEM</sequence>
<evidence type="ECO:0000313" key="1">
    <source>
        <dbReference type="EMBL" id="KAJ7536370.1"/>
    </source>
</evidence>
<name>A0ACC2C2Z3_DIPCM</name>
<organism evidence="1 2">
    <name type="scientific">Diphasiastrum complanatum</name>
    <name type="common">Issler's clubmoss</name>
    <name type="synonym">Lycopodium complanatum</name>
    <dbReference type="NCBI Taxonomy" id="34168"/>
    <lineage>
        <taxon>Eukaryota</taxon>
        <taxon>Viridiplantae</taxon>
        <taxon>Streptophyta</taxon>
        <taxon>Embryophyta</taxon>
        <taxon>Tracheophyta</taxon>
        <taxon>Lycopodiopsida</taxon>
        <taxon>Lycopodiales</taxon>
        <taxon>Lycopodiaceae</taxon>
        <taxon>Lycopodioideae</taxon>
        <taxon>Diphasiastrum</taxon>
    </lineage>
</organism>
<keyword evidence="2" id="KW-1185">Reference proteome</keyword>
<comment type="caution">
    <text evidence="1">The sequence shown here is derived from an EMBL/GenBank/DDBJ whole genome shotgun (WGS) entry which is preliminary data.</text>
</comment>
<reference evidence="2" key="1">
    <citation type="journal article" date="2024" name="Proc. Natl. Acad. Sci. U.S.A.">
        <title>Extraordinary preservation of gene collinearity over three hundred million years revealed in homosporous lycophytes.</title>
        <authorList>
            <person name="Li C."/>
            <person name="Wickell D."/>
            <person name="Kuo L.Y."/>
            <person name="Chen X."/>
            <person name="Nie B."/>
            <person name="Liao X."/>
            <person name="Peng D."/>
            <person name="Ji J."/>
            <person name="Jenkins J."/>
            <person name="Williams M."/>
            <person name="Shu S."/>
            <person name="Plott C."/>
            <person name="Barry K."/>
            <person name="Rajasekar S."/>
            <person name="Grimwood J."/>
            <person name="Han X."/>
            <person name="Sun S."/>
            <person name="Hou Z."/>
            <person name="He W."/>
            <person name="Dai G."/>
            <person name="Sun C."/>
            <person name="Schmutz J."/>
            <person name="Leebens-Mack J.H."/>
            <person name="Li F.W."/>
            <person name="Wang L."/>
        </authorList>
    </citation>
    <scope>NUCLEOTIDE SEQUENCE [LARGE SCALE GENOMIC DNA]</scope>
    <source>
        <strain evidence="2">cv. PW_Plant_1</strain>
    </source>
</reference>
<evidence type="ECO:0000313" key="2">
    <source>
        <dbReference type="Proteomes" id="UP001162992"/>
    </source>
</evidence>
<gene>
    <name evidence="1" type="ORF">O6H91_12G066300</name>
</gene>
<dbReference type="EMBL" id="CM055103">
    <property type="protein sequence ID" value="KAJ7536370.1"/>
    <property type="molecule type" value="Genomic_DNA"/>
</dbReference>